<protein>
    <submittedName>
        <fullName evidence="4">Copper amine oxidase</fullName>
    </submittedName>
</protein>
<evidence type="ECO:0000313" key="5">
    <source>
        <dbReference type="Proteomes" id="UP000240419"/>
    </source>
</evidence>
<dbReference type="OrthoDB" id="2081723at2"/>
<feature type="chain" id="PRO_5015104134" evidence="1">
    <location>
        <begin position="24"/>
        <end position="265"/>
    </location>
</feature>
<dbReference type="Pfam" id="PF07833">
    <property type="entry name" value="Cu_amine_oxidN1"/>
    <property type="match status" value="1"/>
</dbReference>
<evidence type="ECO:0000256" key="1">
    <source>
        <dbReference type="SAM" id="SignalP"/>
    </source>
</evidence>
<keyword evidence="5" id="KW-1185">Reference proteome</keyword>
<dbReference type="Proteomes" id="UP000240419">
    <property type="component" value="Unassembled WGS sequence"/>
</dbReference>
<sequence>MKGKSILAVALTLQVLAAYPVQAAVSSTPQTTSAPILVNGEQASLAKAPLLVQQRTYVSAEDASRILEGTWKQDATNGEMKLAKGTLTFQLATGKVALNGKSLQDGQGAIVHDKQVFLPLRWMAEQAGHQITWNAEKKAVEIVVAGEESAFTLVDADKLTEQERTFIDSVKEQQGIHKQGDLYVIARGSSPNPGYGLEVTKVEQSWEQLFVYVKQTLPDPGRMYPQVISYPYLAAKVKLPPYTTVVFLDAETKKPLFATDSNGSR</sequence>
<evidence type="ECO:0000259" key="3">
    <source>
        <dbReference type="Pfam" id="PF14343"/>
    </source>
</evidence>
<dbReference type="Pfam" id="PF14343">
    <property type="entry name" value="PrcB_C"/>
    <property type="match status" value="1"/>
</dbReference>
<gene>
    <name evidence="4" type="ORF">C7R93_05355</name>
</gene>
<organism evidence="4 5">
    <name type="scientific">Brevibacillus fortis</name>
    <dbReference type="NCBI Taxonomy" id="2126352"/>
    <lineage>
        <taxon>Bacteria</taxon>
        <taxon>Bacillati</taxon>
        <taxon>Bacillota</taxon>
        <taxon>Bacilli</taxon>
        <taxon>Bacillales</taxon>
        <taxon>Paenibacillaceae</taxon>
        <taxon>Brevibacillus</taxon>
    </lineage>
</organism>
<dbReference type="EMBL" id="PXZM01000005">
    <property type="protein sequence ID" value="PSJ99051.1"/>
    <property type="molecule type" value="Genomic_DNA"/>
</dbReference>
<proteinExistence type="predicted"/>
<feature type="signal peptide" evidence="1">
    <location>
        <begin position="1"/>
        <end position="23"/>
    </location>
</feature>
<accession>A0A2P7VIK1</accession>
<name>A0A2P7VIK1_9BACL</name>
<dbReference type="InterPro" id="IPR012854">
    <property type="entry name" value="Cu_amine_oxidase-like_N"/>
</dbReference>
<dbReference type="InterPro" id="IPR025748">
    <property type="entry name" value="PrcB_C_dom"/>
</dbReference>
<evidence type="ECO:0000313" key="4">
    <source>
        <dbReference type="EMBL" id="PSJ99051.1"/>
    </source>
</evidence>
<reference evidence="4 5" key="1">
    <citation type="submission" date="2018-03" db="EMBL/GenBank/DDBJ databases">
        <title>Brevisbacillus phylogenomics.</title>
        <authorList>
            <person name="Dunlap C."/>
        </authorList>
    </citation>
    <scope>NUCLEOTIDE SEQUENCE [LARGE SCALE GENOMIC DNA]</scope>
    <source>
        <strain evidence="4 5">NRRL NRS-1210</strain>
    </source>
</reference>
<feature type="domain" description="PrcB C-terminal" evidence="3">
    <location>
        <begin position="184"/>
        <end position="238"/>
    </location>
</feature>
<evidence type="ECO:0000259" key="2">
    <source>
        <dbReference type="Pfam" id="PF07833"/>
    </source>
</evidence>
<comment type="caution">
    <text evidence="4">The sequence shown here is derived from an EMBL/GenBank/DDBJ whole genome shotgun (WGS) entry which is preliminary data.</text>
</comment>
<dbReference type="RefSeq" id="WP_106837846.1">
    <property type="nucleotide sequence ID" value="NZ_JBCNIW010000040.1"/>
</dbReference>
<dbReference type="AlphaFoldDB" id="A0A2P7VIK1"/>
<keyword evidence="1" id="KW-0732">Signal</keyword>
<feature type="domain" description="Copper amine oxidase-like N-terminal" evidence="2">
    <location>
        <begin position="38"/>
        <end position="142"/>
    </location>
</feature>